<gene>
    <name evidence="2" type="ORF">UFOPK2579_01654</name>
</gene>
<evidence type="ECO:0000256" key="1">
    <source>
        <dbReference type="SAM" id="MobiDB-lite"/>
    </source>
</evidence>
<feature type="region of interest" description="Disordered" evidence="1">
    <location>
        <begin position="1"/>
        <end position="135"/>
    </location>
</feature>
<dbReference type="EMBL" id="CAEZXR010000199">
    <property type="protein sequence ID" value="CAB4715125.1"/>
    <property type="molecule type" value="Genomic_DNA"/>
</dbReference>
<name>A0A6J6R1J6_9ZZZZ</name>
<evidence type="ECO:0000313" key="2">
    <source>
        <dbReference type="EMBL" id="CAB4715125.1"/>
    </source>
</evidence>
<dbReference type="AlphaFoldDB" id="A0A6J6R1J6"/>
<accession>A0A6J6R1J6</accession>
<feature type="compositionally biased region" description="Basic and acidic residues" evidence="1">
    <location>
        <begin position="33"/>
        <end position="44"/>
    </location>
</feature>
<proteinExistence type="predicted"/>
<reference evidence="2" key="1">
    <citation type="submission" date="2020-05" db="EMBL/GenBank/DDBJ databases">
        <authorList>
            <person name="Chiriac C."/>
            <person name="Salcher M."/>
            <person name="Ghai R."/>
            <person name="Kavagutti S V."/>
        </authorList>
    </citation>
    <scope>NUCLEOTIDE SEQUENCE</scope>
</reference>
<feature type="compositionally biased region" description="Low complexity" evidence="1">
    <location>
        <begin position="1"/>
        <end position="25"/>
    </location>
</feature>
<sequence length="135" mass="13998">MTPSRTAQTSPSASETPTESTSAEPIEIDPDDYIGRDYRDVRSDLEDDGLQVVLNELDNPGDQTPAEVQGVNPTGTRQSGDLITVSYWGPAPESSAPPEPSPSESPTTPSESPSASVPEVPMGTTPAAAPTEGSS</sequence>
<organism evidence="2">
    <name type="scientific">freshwater metagenome</name>
    <dbReference type="NCBI Taxonomy" id="449393"/>
    <lineage>
        <taxon>unclassified sequences</taxon>
        <taxon>metagenomes</taxon>
        <taxon>ecological metagenomes</taxon>
    </lineage>
</organism>
<protein>
    <submittedName>
        <fullName evidence="2">Unannotated protein</fullName>
    </submittedName>
</protein>
<feature type="compositionally biased region" description="Low complexity" evidence="1">
    <location>
        <begin position="104"/>
        <end position="121"/>
    </location>
</feature>
<feature type="compositionally biased region" description="Polar residues" evidence="1">
    <location>
        <begin position="71"/>
        <end position="81"/>
    </location>
</feature>